<gene>
    <name evidence="2" type="ORF">BVER_04947c</name>
</gene>
<keyword evidence="3" id="KW-1185">Reference proteome</keyword>
<dbReference type="AlphaFoldDB" id="A0A0L0M4F1"/>
<keyword evidence="1" id="KW-1133">Transmembrane helix</keyword>
<dbReference type="RefSeq" id="WP_050455922.1">
    <property type="nucleotide sequence ID" value="NZ_LFJJ01000274.1"/>
</dbReference>
<sequence>MDVKQTAKSVGVEIAKRLFLPTYAFRKNVQSLKAASQQHGENVVFIKDLYERAKKRARAEQPIDGSTTSELGFEEMMCNRSTGAPSIVDLERRFRFQKRLAVGTGTIFLLMAVYAMARGNVLGIFTLIAGLPVMFMASLEAQFRLWQVRNRRLSRAEHGGLSNFIREPGLFVSVLDPELRKHQKGEQA</sequence>
<proteinExistence type="predicted"/>
<accession>A0A0L0M4F1</accession>
<dbReference type="PATRIC" id="fig|242163.4.peg.3847"/>
<reference evidence="3" key="1">
    <citation type="submission" date="2015-06" db="EMBL/GenBank/DDBJ databases">
        <title>Comparative genomics of Burkholderia leaf nodule symbionts.</title>
        <authorList>
            <person name="Carlier A."/>
            <person name="Eberl L."/>
            <person name="Pinto-Carbo M."/>
        </authorList>
    </citation>
    <scope>NUCLEOTIDE SEQUENCE [LARGE SCALE GENOMIC DNA]</scope>
    <source>
        <strain evidence="3">UZHbot4</strain>
    </source>
</reference>
<evidence type="ECO:0000313" key="3">
    <source>
        <dbReference type="Proteomes" id="UP000036959"/>
    </source>
</evidence>
<feature type="transmembrane region" description="Helical" evidence="1">
    <location>
        <begin position="100"/>
        <end position="117"/>
    </location>
</feature>
<dbReference type="OrthoDB" id="6866190at2"/>
<keyword evidence="1" id="KW-0812">Transmembrane</keyword>
<evidence type="ECO:0000313" key="2">
    <source>
        <dbReference type="EMBL" id="KND57161.1"/>
    </source>
</evidence>
<keyword evidence="1" id="KW-0472">Membrane</keyword>
<evidence type="ECO:0000256" key="1">
    <source>
        <dbReference type="SAM" id="Phobius"/>
    </source>
</evidence>
<protein>
    <recommendedName>
        <fullName evidence="4">Transmembrane protein</fullName>
    </recommendedName>
</protein>
<feature type="transmembrane region" description="Helical" evidence="1">
    <location>
        <begin position="123"/>
        <end position="143"/>
    </location>
</feature>
<comment type="caution">
    <text evidence="2">The sequence shown here is derived from an EMBL/GenBank/DDBJ whole genome shotgun (WGS) entry which is preliminary data.</text>
</comment>
<dbReference type="Proteomes" id="UP000036959">
    <property type="component" value="Unassembled WGS sequence"/>
</dbReference>
<dbReference type="EMBL" id="LFJJ01000274">
    <property type="protein sequence ID" value="KND57161.1"/>
    <property type="molecule type" value="Genomic_DNA"/>
</dbReference>
<organism evidence="2 3">
    <name type="scientific">Candidatus Burkholderia verschuerenii</name>
    <dbReference type="NCBI Taxonomy" id="242163"/>
    <lineage>
        <taxon>Bacteria</taxon>
        <taxon>Pseudomonadati</taxon>
        <taxon>Pseudomonadota</taxon>
        <taxon>Betaproteobacteria</taxon>
        <taxon>Burkholderiales</taxon>
        <taxon>Burkholderiaceae</taxon>
        <taxon>Burkholderia</taxon>
    </lineage>
</organism>
<evidence type="ECO:0008006" key="4">
    <source>
        <dbReference type="Google" id="ProtNLM"/>
    </source>
</evidence>
<name>A0A0L0M4F1_9BURK</name>